<dbReference type="InterPro" id="IPR000424">
    <property type="entry name" value="Primosome_PriB/ssb"/>
</dbReference>
<gene>
    <name evidence="4" type="ORF">H9804_10435</name>
</gene>
<evidence type="ECO:0000256" key="1">
    <source>
        <dbReference type="ARBA" id="ARBA00023125"/>
    </source>
</evidence>
<reference evidence="4" key="1">
    <citation type="journal article" date="2021" name="PeerJ">
        <title>Extensive microbial diversity within the chicken gut microbiome revealed by metagenomics and culture.</title>
        <authorList>
            <person name="Gilroy R."/>
            <person name="Ravi A."/>
            <person name="Getino M."/>
            <person name="Pursley I."/>
            <person name="Horton D.L."/>
            <person name="Alikhan N.F."/>
            <person name="Baker D."/>
            <person name="Gharbi K."/>
            <person name="Hall N."/>
            <person name="Watson M."/>
            <person name="Adriaenssens E.M."/>
            <person name="Foster-Nyarko E."/>
            <person name="Jarju S."/>
            <person name="Secka A."/>
            <person name="Antonio M."/>
            <person name="Oren A."/>
            <person name="Chaudhuri R.R."/>
            <person name="La Ragione R."/>
            <person name="Hildebrand F."/>
            <person name="Pallen M.J."/>
        </authorList>
    </citation>
    <scope>NUCLEOTIDE SEQUENCE</scope>
    <source>
        <strain evidence="4">ChiW4-1371</strain>
    </source>
</reference>
<evidence type="ECO:0000313" key="5">
    <source>
        <dbReference type="Proteomes" id="UP000824176"/>
    </source>
</evidence>
<accession>A0A9D2KD16</accession>
<evidence type="ECO:0000256" key="2">
    <source>
        <dbReference type="PIRNR" id="PIRNR002070"/>
    </source>
</evidence>
<dbReference type="NCBIfam" id="TIGR00621">
    <property type="entry name" value="ssb"/>
    <property type="match status" value="1"/>
</dbReference>
<dbReference type="Gene3D" id="2.40.50.140">
    <property type="entry name" value="Nucleic acid-binding proteins"/>
    <property type="match status" value="1"/>
</dbReference>
<reference evidence="4" key="2">
    <citation type="submission" date="2021-04" db="EMBL/GenBank/DDBJ databases">
        <authorList>
            <person name="Gilroy R."/>
        </authorList>
    </citation>
    <scope>NUCLEOTIDE SEQUENCE</scope>
    <source>
        <strain evidence="4">ChiW4-1371</strain>
    </source>
</reference>
<proteinExistence type="predicted"/>
<dbReference type="AlphaFoldDB" id="A0A9D2KD16"/>
<dbReference type="PIRSF" id="PIRSF002070">
    <property type="entry name" value="SSB"/>
    <property type="match status" value="1"/>
</dbReference>
<dbReference type="InterPro" id="IPR012340">
    <property type="entry name" value="NA-bd_OB-fold"/>
</dbReference>
<keyword evidence="1 2" id="KW-0238">DNA-binding</keyword>
<protein>
    <recommendedName>
        <fullName evidence="2 3">Single-stranded DNA-binding protein</fullName>
    </recommendedName>
</protein>
<dbReference type="Proteomes" id="UP000824176">
    <property type="component" value="Unassembled WGS sequence"/>
</dbReference>
<dbReference type="GO" id="GO:0006260">
    <property type="term" value="P:DNA replication"/>
    <property type="evidence" value="ECO:0007669"/>
    <property type="project" value="InterPro"/>
</dbReference>
<dbReference type="GO" id="GO:0003697">
    <property type="term" value="F:single-stranded DNA binding"/>
    <property type="evidence" value="ECO:0007669"/>
    <property type="project" value="InterPro"/>
</dbReference>
<evidence type="ECO:0000313" key="4">
    <source>
        <dbReference type="EMBL" id="HIZ90352.1"/>
    </source>
</evidence>
<dbReference type="SUPFAM" id="SSF50249">
    <property type="entry name" value="Nucleic acid-binding proteins"/>
    <property type="match status" value="1"/>
</dbReference>
<dbReference type="Pfam" id="PF00436">
    <property type="entry name" value="SSB"/>
    <property type="match status" value="1"/>
</dbReference>
<sequence length="112" mass="12538">MRSLNRFTCIGNLTKTLDVKNVGELVIASGSIAVNDKVGEKEETTYINFKAFGKLAELMGLYMQKGSKVYLEGKLKNNNYDKKDGSGKVYGYELVVDEFLLLDKKESENKEA</sequence>
<name>A0A9D2KD16_9BACT</name>
<organism evidence="4 5">
    <name type="scientific">Candidatus Mucispirillum faecigallinarum</name>
    <dbReference type="NCBI Taxonomy" id="2838699"/>
    <lineage>
        <taxon>Bacteria</taxon>
        <taxon>Pseudomonadati</taxon>
        <taxon>Deferribacterota</taxon>
        <taxon>Deferribacteres</taxon>
        <taxon>Deferribacterales</taxon>
        <taxon>Mucispirillaceae</taxon>
        <taxon>Mucispirillum</taxon>
    </lineage>
</organism>
<dbReference type="PROSITE" id="PS50935">
    <property type="entry name" value="SSB"/>
    <property type="match status" value="1"/>
</dbReference>
<comment type="caution">
    <text evidence="4">The sequence shown here is derived from an EMBL/GenBank/DDBJ whole genome shotgun (WGS) entry which is preliminary data.</text>
</comment>
<dbReference type="EMBL" id="DXAQ01000155">
    <property type="protein sequence ID" value="HIZ90352.1"/>
    <property type="molecule type" value="Genomic_DNA"/>
</dbReference>
<evidence type="ECO:0000256" key="3">
    <source>
        <dbReference type="RuleBase" id="RU000524"/>
    </source>
</evidence>
<dbReference type="CDD" id="cd04496">
    <property type="entry name" value="SSB_OBF"/>
    <property type="match status" value="1"/>
</dbReference>
<dbReference type="InterPro" id="IPR011344">
    <property type="entry name" value="ssDNA-bd"/>
</dbReference>